<organism evidence="1 2">
    <name type="scientific">Acinetobacter shaoyimingii</name>
    <dbReference type="NCBI Taxonomy" id="2715164"/>
    <lineage>
        <taxon>Bacteria</taxon>
        <taxon>Pseudomonadati</taxon>
        <taxon>Pseudomonadota</taxon>
        <taxon>Gammaproteobacteria</taxon>
        <taxon>Moraxellales</taxon>
        <taxon>Moraxellaceae</taxon>
        <taxon>Acinetobacter</taxon>
    </lineage>
</organism>
<name>A0A6G8S011_9GAMM</name>
<dbReference type="KEGG" id="asha:G8E00_12690"/>
<protein>
    <recommendedName>
        <fullName evidence="3">DUF3304 domain-containing protein</fullName>
    </recommendedName>
</protein>
<sequence>MMFVLSGLNACTSTGLHSTYYLGTTSFHYDHSYNAYSVKLNGQEIGGGFGGGMNTSLVKLGAQQVTWGESNSKKIHVSKNTIYLNRQDLKGKKYLAVHIYPDDSVEITTSIHWPLADPRGMESLKKTSLDLK</sequence>
<evidence type="ECO:0008006" key="3">
    <source>
        <dbReference type="Google" id="ProtNLM"/>
    </source>
</evidence>
<dbReference type="AlphaFoldDB" id="A0A6G8S011"/>
<evidence type="ECO:0000313" key="1">
    <source>
        <dbReference type="EMBL" id="QIO07529.1"/>
    </source>
</evidence>
<proteinExistence type="predicted"/>
<keyword evidence="2" id="KW-1185">Reference proteome</keyword>
<evidence type="ECO:0000313" key="2">
    <source>
        <dbReference type="Proteomes" id="UP000502297"/>
    </source>
</evidence>
<gene>
    <name evidence="1" type="ORF">G8E00_12690</name>
</gene>
<dbReference type="EMBL" id="CP049801">
    <property type="protein sequence ID" value="QIO07529.1"/>
    <property type="molecule type" value="Genomic_DNA"/>
</dbReference>
<reference evidence="1 2" key="1">
    <citation type="submission" date="2020-03" db="EMBL/GenBank/DDBJ databases">
        <authorList>
            <person name="Zhu W."/>
        </authorList>
    </citation>
    <scope>NUCLEOTIDE SEQUENCE [LARGE SCALE GENOMIC DNA]</scope>
    <source>
        <strain evidence="1 2">323-1</strain>
    </source>
</reference>
<accession>A0A6G8S011</accession>
<dbReference type="Proteomes" id="UP000502297">
    <property type="component" value="Chromosome"/>
</dbReference>